<evidence type="ECO:0000256" key="2">
    <source>
        <dbReference type="SAM" id="MobiDB-lite"/>
    </source>
</evidence>
<dbReference type="SMART" id="SM00271">
    <property type="entry name" value="DnaJ"/>
    <property type="match status" value="1"/>
</dbReference>
<keyword evidence="1" id="KW-0235">DNA replication</keyword>
<dbReference type="InterPro" id="IPR036869">
    <property type="entry name" value="J_dom_sf"/>
</dbReference>
<accession>A0A9D2EJE0</accession>
<dbReference type="Pfam" id="PF00226">
    <property type="entry name" value="DnaJ"/>
    <property type="match status" value="1"/>
</dbReference>
<reference evidence="4" key="2">
    <citation type="submission" date="2021-04" db="EMBL/GenBank/DDBJ databases">
        <authorList>
            <person name="Gilroy R."/>
        </authorList>
    </citation>
    <scope>NUCLEOTIDE SEQUENCE</scope>
    <source>
        <strain evidence="4">CHK179-28034</strain>
    </source>
</reference>
<organism evidence="4 5">
    <name type="scientific">Candidatus Anaerobutyricum stercoris</name>
    <dbReference type="NCBI Taxonomy" id="2838457"/>
    <lineage>
        <taxon>Bacteria</taxon>
        <taxon>Bacillati</taxon>
        <taxon>Bacillota</taxon>
        <taxon>Clostridia</taxon>
        <taxon>Lachnospirales</taxon>
        <taxon>Lachnospiraceae</taxon>
        <taxon>Anaerobutyricum</taxon>
    </lineage>
</organism>
<reference evidence="4" key="1">
    <citation type="journal article" date="2021" name="PeerJ">
        <title>Extensive microbial diversity within the chicken gut microbiome revealed by metagenomics and culture.</title>
        <authorList>
            <person name="Gilroy R."/>
            <person name="Ravi A."/>
            <person name="Getino M."/>
            <person name="Pursley I."/>
            <person name="Horton D.L."/>
            <person name="Alikhan N.F."/>
            <person name="Baker D."/>
            <person name="Gharbi K."/>
            <person name="Hall N."/>
            <person name="Watson M."/>
            <person name="Adriaenssens E.M."/>
            <person name="Foster-Nyarko E."/>
            <person name="Jarju S."/>
            <person name="Secka A."/>
            <person name="Antonio M."/>
            <person name="Oren A."/>
            <person name="Chaudhuri R.R."/>
            <person name="La Ragione R."/>
            <person name="Hildebrand F."/>
            <person name="Pallen M.J."/>
        </authorList>
    </citation>
    <scope>NUCLEOTIDE SEQUENCE</scope>
    <source>
        <strain evidence="4">CHK179-28034</strain>
    </source>
</reference>
<name>A0A9D2EJE0_9FIRM</name>
<dbReference type="AlphaFoldDB" id="A0A9D2EJE0"/>
<dbReference type="PROSITE" id="PS50076">
    <property type="entry name" value="DNAJ_2"/>
    <property type="match status" value="1"/>
</dbReference>
<sequence length="358" mass="40504">MTKKEACRILGIAADASLQDIKKRYRHLMTQVHPDVHVSVRKRYAYSAREINIAYSVLRREREEAQSSGGRRSDEFSSDASSEPADGSRKNRAAVWDAPVNPQAYMERDIFHYAEDFDGSIIGHFPIARGKYLWKTEEDFPLFLRSIYLCGKQLLDEIDDRLHRRAPAASRLDIQAELTYLLAQQFIHSTALLAELAKEKITAEDGSTIFRVAAMLETGGDYGAQKSGAPLDLHFVTKAPVRHSFSLKPGDLLYPAGIRKHRLYLKNRGGHELGYLSFHDDRMYYIVVPLLEQRGVMVRVESAGTAGTNGSSPNRETGSRRSHPLRLWLKLPQEAGHVMPENLNLKIENLLNEYQGQV</sequence>
<feature type="region of interest" description="Disordered" evidence="2">
    <location>
        <begin position="303"/>
        <end position="323"/>
    </location>
</feature>
<dbReference type="PRINTS" id="PR00625">
    <property type="entry name" value="JDOMAIN"/>
</dbReference>
<feature type="compositionally biased region" description="Basic and acidic residues" evidence="2">
    <location>
        <begin position="64"/>
        <end position="75"/>
    </location>
</feature>
<evidence type="ECO:0000313" key="4">
    <source>
        <dbReference type="EMBL" id="HIZ38789.1"/>
    </source>
</evidence>
<evidence type="ECO:0000259" key="3">
    <source>
        <dbReference type="PROSITE" id="PS50076"/>
    </source>
</evidence>
<gene>
    <name evidence="4" type="ORF">H9968_02530</name>
</gene>
<dbReference type="CDD" id="cd06257">
    <property type="entry name" value="DnaJ"/>
    <property type="match status" value="1"/>
</dbReference>
<protein>
    <submittedName>
        <fullName evidence="4">DnaJ domain-containing protein</fullName>
    </submittedName>
</protein>
<dbReference type="Gene3D" id="1.10.287.110">
    <property type="entry name" value="DnaJ domain"/>
    <property type="match status" value="1"/>
</dbReference>
<feature type="region of interest" description="Disordered" evidence="2">
    <location>
        <begin position="64"/>
        <end position="93"/>
    </location>
</feature>
<dbReference type="Proteomes" id="UP000824049">
    <property type="component" value="Unassembled WGS sequence"/>
</dbReference>
<dbReference type="SUPFAM" id="SSF46565">
    <property type="entry name" value="Chaperone J-domain"/>
    <property type="match status" value="1"/>
</dbReference>
<dbReference type="EMBL" id="DXBR01000032">
    <property type="protein sequence ID" value="HIZ38789.1"/>
    <property type="molecule type" value="Genomic_DNA"/>
</dbReference>
<feature type="domain" description="J" evidence="3">
    <location>
        <begin position="5"/>
        <end position="77"/>
    </location>
</feature>
<dbReference type="GO" id="GO:0006260">
    <property type="term" value="P:DNA replication"/>
    <property type="evidence" value="ECO:0007669"/>
    <property type="project" value="UniProtKB-KW"/>
</dbReference>
<dbReference type="InterPro" id="IPR001623">
    <property type="entry name" value="DnaJ_domain"/>
</dbReference>
<evidence type="ECO:0000313" key="5">
    <source>
        <dbReference type="Proteomes" id="UP000824049"/>
    </source>
</evidence>
<feature type="compositionally biased region" description="Polar residues" evidence="2">
    <location>
        <begin position="305"/>
        <end position="316"/>
    </location>
</feature>
<proteinExistence type="predicted"/>
<evidence type="ECO:0000256" key="1">
    <source>
        <dbReference type="ARBA" id="ARBA00022705"/>
    </source>
</evidence>
<comment type="caution">
    <text evidence="4">The sequence shown here is derived from an EMBL/GenBank/DDBJ whole genome shotgun (WGS) entry which is preliminary data.</text>
</comment>